<name>A0A9W6ZIK8_9STRA</name>
<keyword evidence="5" id="KW-0648">Protein biosynthesis</keyword>
<sequence length="307" mass="33136">MKVLLNVIKRSHAKTMMGLQDELELASRVILTFANRELGTRSQIPLRSGCELFRRYITRCSLDFPDFTECMKEILNRGEAFASMSLTARNKIAEHGSQFVRDGQTIMTHGYSRVVAKLLVRAAAVERRNFNIVVLEGRPDGGGAKAASLFSEAGIPTTVVLDSAAAHVMERCDLCIVGAEGVLENGGIVNKVGTYALGITAKALGKPFYVAAESYKFARLYPLNQKDLGDTKGLGGGAGESKAGGVGGFYDTTGAKGEPRKIELGEGVKVEDHPVDFTPAEFISLLFTDLGILTPNAVSDELIRLYQ</sequence>
<evidence type="ECO:0000256" key="6">
    <source>
        <dbReference type="ARBA" id="ARBA00044208"/>
    </source>
</evidence>
<organism evidence="10 11">
    <name type="scientific">Triparma retinervis</name>
    <dbReference type="NCBI Taxonomy" id="2557542"/>
    <lineage>
        <taxon>Eukaryota</taxon>
        <taxon>Sar</taxon>
        <taxon>Stramenopiles</taxon>
        <taxon>Ochrophyta</taxon>
        <taxon>Bolidophyceae</taxon>
        <taxon>Parmales</taxon>
        <taxon>Triparmaceae</taxon>
        <taxon>Triparma</taxon>
    </lineage>
</organism>
<dbReference type="AlphaFoldDB" id="A0A9W6ZIK8"/>
<comment type="similarity">
    <text evidence="2 9">Belongs to the eIF-2B alpha/beta/delta subunits family.</text>
</comment>
<dbReference type="Gene3D" id="1.20.120.1070">
    <property type="entry name" value="Translation initiation factor eIF-2B, N-terminal domain"/>
    <property type="match status" value="1"/>
</dbReference>
<dbReference type="InterPro" id="IPR037171">
    <property type="entry name" value="NagB/RpiA_transferase-like"/>
</dbReference>
<comment type="subunit">
    <text evidence="8">Component of the translation initiation factor 2B (eIF2B) complex which is a heterodecamer of two sets of five different subunits: alpha, beta, gamma, delta and epsilon. Subunits alpha, beta and delta comprise a regulatory subcomplex and subunits epsilon and gamma comprise a catalytic subcomplex. Within the complex, the hexameric regulatory complex resides at the center, with the two heterodimeric catalytic subcomplexes bound on opposite sides.</text>
</comment>
<evidence type="ECO:0000256" key="3">
    <source>
        <dbReference type="ARBA" id="ARBA00022490"/>
    </source>
</evidence>
<dbReference type="InterPro" id="IPR000649">
    <property type="entry name" value="IF-2B-related"/>
</dbReference>
<evidence type="ECO:0000256" key="9">
    <source>
        <dbReference type="RuleBase" id="RU003814"/>
    </source>
</evidence>
<comment type="subcellular location">
    <subcellularLocation>
        <location evidence="1">Cytoplasm</location>
        <location evidence="1">Cytosol</location>
    </subcellularLocation>
</comment>
<keyword evidence="4" id="KW-0396">Initiation factor</keyword>
<proteinExistence type="inferred from homology"/>
<dbReference type="GO" id="GO:0005851">
    <property type="term" value="C:eukaryotic translation initiation factor 2B complex"/>
    <property type="evidence" value="ECO:0007669"/>
    <property type="project" value="TreeGrafter"/>
</dbReference>
<evidence type="ECO:0000313" key="10">
    <source>
        <dbReference type="EMBL" id="GMH51189.1"/>
    </source>
</evidence>
<accession>A0A9W6ZIK8</accession>
<protein>
    <recommendedName>
        <fullName evidence="6">Translation initiation factor eIF2B subunit alpha</fullName>
    </recommendedName>
    <alternativeName>
        <fullName evidence="7">eIF2B GDP-GTP exchange factor subunit alpha</fullName>
    </alternativeName>
</protein>
<evidence type="ECO:0000256" key="8">
    <source>
        <dbReference type="ARBA" id="ARBA00046432"/>
    </source>
</evidence>
<evidence type="ECO:0000256" key="5">
    <source>
        <dbReference type="ARBA" id="ARBA00022917"/>
    </source>
</evidence>
<dbReference type="GO" id="GO:0005085">
    <property type="term" value="F:guanyl-nucleotide exchange factor activity"/>
    <property type="evidence" value="ECO:0007669"/>
    <property type="project" value="TreeGrafter"/>
</dbReference>
<keyword evidence="11" id="KW-1185">Reference proteome</keyword>
<dbReference type="InterPro" id="IPR042528">
    <property type="entry name" value="elF-2B_alpha_N"/>
</dbReference>
<dbReference type="Gene3D" id="3.40.50.10470">
    <property type="entry name" value="Translation initiation factor eif-2b, domain 2"/>
    <property type="match status" value="1"/>
</dbReference>
<dbReference type="Pfam" id="PF01008">
    <property type="entry name" value="IF-2B"/>
    <property type="match status" value="1"/>
</dbReference>
<dbReference type="SUPFAM" id="SSF100950">
    <property type="entry name" value="NagB/RpiA/CoA transferase-like"/>
    <property type="match status" value="1"/>
</dbReference>
<evidence type="ECO:0000256" key="1">
    <source>
        <dbReference type="ARBA" id="ARBA00004514"/>
    </source>
</evidence>
<evidence type="ECO:0000256" key="2">
    <source>
        <dbReference type="ARBA" id="ARBA00007251"/>
    </source>
</evidence>
<evidence type="ECO:0000256" key="7">
    <source>
        <dbReference type="ARBA" id="ARBA00044236"/>
    </source>
</evidence>
<dbReference type="InterPro" id="IPR042529">
    <property type="entry name" value="IF_2B-like_C"/>
</dbReference>
<dbReference type="InterPro" id="IPR051501">
    <property type="entry name" value="eIF2B_alpha/beta/delta"/>
</dbReference>
<gene>
    <name evidence="10" type="ORF">TrRE_jg11893</name>
</gene>
<dbReference type="PANTHER" id="PTHR45860:SF1">
    <property type="entry name" value="TRANSLATION INITIATION FACTOR EIF-2B SUBUNIT ALPHA"/>
    <property type="match status" value="1"/>
</dbReference>
<dbReference type="GO" id="GO:0005829">
    <property type="term" value="C:cytosol"/>
    <property type="evidence" value="ECO:0007669"/>
    <property type="project" value="UniProtKB-SubCell"/>
</dbReference>
<evidence type="ECO:0000313" key="11">
    <source>
        <dbReference type="Proteomes" id="UP001165082"/>
    </source>
</evidence>
<comment type="caution">
    <text evidence="10">The sequence shown here is derived from an EMBL/GenBank/DDBJ whole genome shotgun (WGS) entry which is preliminary data.</text>
</comment>
<dbReference type="GO" id="GO:0003743">
    <property type="term" value="F:translation initiation factor activity"/>
    <property type="evidence" value="ECO:0007669"/>
    <property type="project" value="UniProtKB-KW"/>
</dbReference>
<keyword evidence="3" id="KW-0963">Cytoplasm</keyword>
<reference evidence="10" key="1">
    <citation type="submission" date="2022-07" db="EMBL/GenBank/DDBJ databases">
        <title>Genome analysis of Parmales, a sister group of diatoms, reveals the evolutionary specialization of diatoms from phago-mixotrophs to photoautotrophs.</title>
        <authorList>
            <person name="Ban H."/>
            <person name="Sato S."/>
            <person name="Yoshikawa S."/>
            <person name="Kazumasa Y."/>
            <person name="Nakamura Y."/>
            <person name="Ichinomiya M."/>
            <person name="Saitoh K."/>
            <person name="Sato N."/>
            <person name="Blanc-Mathieu R."/>
            <person name="Endo H."/>
            <person name="Kuwata A."/>
            <person name="Ogata H."/>
        </authorList>
    </citation>
    <scope>NUCLEOTIDE SEQUENCE</scope>
</reference>
<evidence type="ECO:0000256" key="4">
    <source>
        <dbReference type="ARBA" id="ARBA00022540"/>
    </source>
</evidence>
<dbReference type="OrthoDB" id="10249309at2759"/>
<dbReference type="EMBL" id="BRXZ01003266">
    <property type="protein sequence ID" value="GMH51189.1"/>
    <property type="molecule type" value="Genomic_DNA"/>
</dbReference>
<dbReference type="PANTHER" id="PTHR45860">
    <property type="entry name" value="TRANSLATION INITIATION FACTOR EIF-2B SUBUNIT ALPHA"/>
    <property type="match status" value="1"/>
</dbReference>
<dbReference type="Proteomes" id="UP001165082">
    <property type="component" value="Unassembled WGS sequence"/>
</dbReference>